<sequence>MAASEGNQSTPIKPGSRQGITNKVGRNAAELAKPCFPAGTSRVSRSRATRALGLRKRKPVSPQSPPSPNQESAVNSRTGKVAFGPWLGPFEASTSAMGPSDPLFADPNGNTYNSLSAVQMDPPAASDDTTAAPHDKQPQSAPSKQQQAKAAAAKVAGSATAATQQLVVMMNKMVQRAAAAAAAHTRQPAQWLGRSKAHGSGRCNTTMARAINQPRKS</sequence>
<feature type="compositionally biased region" description="Polar residues" evidence="1">
    <location>
        <begin position="69"/>
        <end position="78"/>
    </location>
</feature>
<evidence type="ECO:0000256" key="1">
    <source>
        <dbReference type="SAM" id="MobiDB-lite"/>
    </source>
</evidence>
<feature type="compositionally biased region" description="Basic residues" evidence="1">
    <location>
        <begin position="44"/>
        <end position="59"/>
    </location>
</feature>
<evidence type="ECO:0000313" key="3">
    <source>
        <dbReference type="Proteomes" id="UP001054857"/>
    </source>
</evidence>
<keyword evidence="3" id="KW-1185">Reference proteome</keyword>
<protein>
    <submittedName>
        <fullName evidence="2">Uncharacterized protein</fullName>
    </submittedName>
</protein>
<evidence type="ECO:0000313" key="2">
    <source>
        <dbReference type="EMBL" id="GFR44641.1"/>
    </source>
</evidence>
<gene>
    <name evidence="2" type="ORF">Agub_g5930</name>
</gene>
<feature type="compositionally biased region" description="Polar residues" evidence="1">
    <location>
        <begin position="108"/>
        <end position="117"/>
    </location>
</feature>
<feature type="compositionally biased region" description="Polar residues" evidence="1">
    <location>
        <begin position="1"/>
        <end position="11"/>
    </location>
</feature>
<feature type="region of interest" description="Disordered" evidence="1">
    <location>
        <begin position="185"/>
        <end position="217"/>
    </location>
</feature>
<organism evidence="2 3">
    <name type="scientific">Astrephomene gubernaculifera</name>
    <dbReference type="NCBI Taxonomy" id="47775"/>
    <lineage>
        <taxon>Eukaryota</taxon>
        <taxon>Viridiplantae</taxon>
        <taxon>Chlorophyta</taxon>
        <taxon>core chlorophytes</taxon>
        <taxon>Chlorophyceae</taxon>
        <taxon>CS clade</taxon>
        <taxon>Chlamydomonadales</taxon>
        <taxon>Astrephomenaceae</taxon>
        <taxon>Astrephomene</taxon>
    </lineage>
</organism>
<comment type="caution">
    <text evidence="2">The sequence shown here is derived from an EMBL/GenBank/DDBJ whole genome shotgun (WGS) entry which is preliminary data.</text>
</comment>
<accession>A0AAD3DRL4</accession>
<feature type="compositionally biased region" description="Low complexity" evidence="1">
    <location>
        <begin position="121"/>
        <end position="160"/>
    </location>
</feature>
<dbReference type="AlphaFoldDB" id="A0AAD3DRL4"/>
<reference evidence="2 3" key="1">
    <citation type="journal article" date="2021" name="Sci. Rep.">
        <title>Genome sequencing of the multicellular alga Astrephomene provides insights into convergent evolution of germ-soma differentiation.</title>
        <authorList>
            <person name="Yamashita S."/>
            <person name="Yamamoto K."/>
            <person name="Matsuzaki R."/>
            <person name="Suzuki S."/>
            <person name="Yamaguchi H."/>
            <person name="Hirooka S."/>
            <person name="Minakuchi Y."/>
            <person name="Miyagishima S."/>
            <person name="Kawachi M."/>
            <person name="Toyoda A."/>
            <person name="Nozaki H."/>
        </authorList>
    </citation>
    <scope>NUCLEOTIDE SEQUENCE [LARGE SCALE GENOMIC DNA]</scope>
    <source>
        <strain evidence="2 3">NIES-4017</strain>
    </source>
</reference>
<feature type="region of interest" description="Disordered" evidence="1">
    <location>
        <begin position="1"/>
        <end position="160"/>
    </location>
</feature>
<dbReference type="EMBL" id="BMAR01000008">
    <property type="protein sequence ID" value="GFR44641.1"/>
    <property type="molecule type" value="Genomic_DNA"/>
</dbReference>
<name>A0AAD3DRL4_9CHLO</name>
<proteinExistence type="predicted"/>
<dbReference type="Proteomes" id="UP001054857">
    <property type="component" value="Unassembled WGS sequence"/>
</dbReference>